<dbReference type="GO" id="GO:0004190">
    <property type="term" value="F:aspartic-type endopeptidase activity"/>
    <property type="evidence" value="ECO:0007669"/>
    <property type="project" value="InterPro"/>
</dbReference>
<name>A0A917T439_9ACTN</name>
<dbReference type="Gene3D" id="2.40.70.10">
    <property type="entry name" value="Acid Proteases"/>
    <property type="match status" value="1"/>
</dbReference>
<proteinExistence type="predicted"/>
<accession>A0A917T439</accession>
<keyword evidence="4" id="KW-1185">Reference proteome</keyword>
<sequence length="408" mass="40902">MSRFTCRDPGATPHPDRLHGGGTGRRLTTACVAALVLAAGCAEQGSPATTGGSATGSAATVTGTAAMVAGSGGSPTGAAAAVGHGSPHVLPLASDWLADGIHLSVRAAGGAPVTMLVDTGSNGVVISRQYLGDDWSPLQPRQTFSGFTYSSSGMHYSGEWVRTTLQFSSTTDAAGGPATTSPILVRAVDRVCDAHGSCSPSARVAMLGVGFDRGSDNPDSTYSGPAINPFLHLADMDAGQLTPGYVLGSGTVTLGIGQDTADGFRTVGLQRTGGSQSADWAAPSACLAVRGLPAQCGSLLLDTGLPYAIVQVPAGVDPPTTASRTGGRPSVAAGQQIQVGLPALGGAPIYSFTVGGPDAPRSVQWGHNLAENGDSSFFNISRWALSQVDYLYDAGSGALGFRATTPAG</sequence>
<dbReference type="InterPro" id="IPR048054">
    <property type="entry name" value="PecA_C"/>
</dbReference>
<organism evidence="3 4">
    <name type="scientific">Nakamurella endophytica</name>
    <dbReference type="NCBI Taxonomy" id="1748367"/>
    <lineage>
        <taxon>Bacteria</taxon>
        <taxon>Bacillati</taxon>
        <taxon>Actinomycetota</taxon>
        <taxon>Actinomycetes</taxon>
        <taxon>Nakamurellales</taxon>
        <taxon>Nakamurellaceae</taxon>
        <taxon>Nakamurella</taxon>
    </lineage>
</organism>
<evidence type="ECO:0000256" key="1">
    <source>
        <dbReference type="SAM" id="MobiDB-lite"/>
    </source>
</evidence>
<dbReference type="Proteomes" id="UP000655208">
    <property type="component" value="Unassembled WGS sequence"/>
</dbReference>
<reference evidence="3" key="2">
    <citation type="submission" date="2020-09" db="EMBL/GenBank/DDBJ databases">
        <authorList>
            <person name="Sun Q."/>
            <person name="Zhou Y."/>
        </authorList>
    </citation>
    <scope>NUCLEOTIDE SEQUENCE</scope>
    <source>
        <strain evidence="3">CGMCC 4.7308</strain>
    </source>
</reference>
<gene>
    <name evidence="3" type="ORF">GCM10011594_30640</name>
</gene>
<dbReference type="EMBL" id="BMNA01000006">
    <property type="protein sequence ID" value="GGM08597.1"/>
    <property type="molecule type" value="Genomic_DNA"/>
</dbReference>
<dbReference type="InterPro" id="IPR021109">
    <property type="entry name" value="Peptidase_aspartic_dom_sf"/>
</dbReference>
<comment type="caution">
    <text evidence="3">The sequence shown here is derived from an EMBL/GenBank/DDBJ whole genome shotgun (WGS) entry which is preliminary data.</text>
</comment>
<evidence type="ECO:0000313" key="4">
    <source>
        <dbReference type="Proteomes" id="UP000655208"/>
    </source>
</evidence>
<dbReference type="AlphaFoldDB" id="A0A917T439"/>
<protein>
    <recommendedName>
        <fullName evidence="2">PE cleavage protein A C-terminal domain-containing protein</fullName>
    </recommendedName>
</protein>
<dbReference type="SUPFAM" id="SSF50630">
    <property type="entry name" value="Acid proteases"/>
    <property type="match status" value="1"/>
</dbReference>
<evidence type="ECO:0000259" key="2">
    <source>
        <dbReference type="Pfam" id="PF20729"/>
    </source>
</evidence>
<feature type="region of interest" description="Disordered" evidence="1">
    <location>
        <begin position="1"/>
        <end position="23"/>
    </location>
</feature>
<dbReference type="Pfam" id="PF20729">
    <property type="entry name" value="PE-PGRS_C"/>
    <property type="match status" value="1"/>
</dbReference>
<reference evidence="3" key="1">
    <citation type="journal article" date="2014" name="Int. J. Syst. Evol. Microbiol.">
        <title>Complete genome sequence of Corynebacterium casei LMG S-19264T (=DSM 44701T), isolated from a smear-ripened cheese.</title>
        <authorList>
            <consortium name="US DOE Joint Genome Institute (JGI-PGF)"/>
            <person name="Walter F."/>
            <person name="Albersmeier A."/>
            <person name="Kalinowski J."/>
            <person name="Ruckert C."/>
        </authorList>
    </citation>
    <scope>NUCLEOTIDE SEQUENCE</scope>
    <source>
        <strain evidence="3">CGMCC 4.7308</strain>
    </source>
</reference>
<feature type="domain" description="PE cleavage protein A C-terminal" evidence="2">
    <location>
        <begin position="105"/>
        <end position="221"/>
    </location>
</feature>
<evidence type="ECO:0000313" key="3">
    <source>
        <dbReference type="EMBL" id="GGM08597.1"/>
    </source>
</evidence>